<evidence type="ECO:0000313" key="11">
    <source>
        <dbReference type="EnsemblPlants" id="QL02p046334:mrna"/>
    </source>
</evidence>
<evidence type="ECO:0000256" key="3">
    <source>
        <dbReference type="ARBA" id="ARBA00013016"/>
    </source>
</evidence>
<organism evidence="11 12">
    <name type="scientific">Quercus lobata</name>
    <name type="common">Valley oak</name>
    <dbReference type="NCBI Taxonomy" id="97700"/>
    <lineage>
        <taxon>Eukaryota</taxon>
        <taxon>Viridiplantae</taxon>
        <taxon>Streptophyta</taxon>
        <taxon>Embryophyta</taxon>
        <taxon>Tracheophyta</taxon>
        <taxon>Spermatophyta</taxon>
        <taxon>Magnoliopsida</taxon>
        <taxon>eudicotyledons</taxon>
        <taxon>Gunneridae</taxon>
        <taxon>Pentapetalae</taxon>
        <taxon>rosids</taxon>
        <taxon>fabids</taxon>
        <taxon>Fagales</taxon>
        <taxon>Fagaceae</taxon>
        <taxon>Quercus</taxon>
    </lineage>
</organism>
<dbReference type="GO" id="GO:0005737">
    <property type="term" value="C:cytoplasm"/>
    <property type="evidence" value="ECO:0007669"/>
    <property type="project" value="TreeGrafter"/>
</dbReference>
<dbReference type="Gramene" id="QL02p046334:mrna">
    <property type="protein sequence ID" value="QL02p046334:mrna"/>
    <property type="gene ID" value="QL02p046334"/>
</dbReference>
<feature type="domain" description="Thioredoxin" evidence="10">
    <location>
        <begin position="4"/>
        <end position="162"/>
    </location>
</feature>
<dbReference type="FunCoup" id="A0A7N2QZ54">
    <property type="interactions" value="2252"/>
</dbReference>
<dbReference type="InterPro" id="IPR037944">
    <property type="entry name" value="PRX5-like"/>
</dbReference>
<evidence type="ECO:0000256" key="1">
    <source>
        <dbReference type="ARBA" id="ARBA00001711"/>
    </source>
</evidence>
<comment type="similarity">
    <text evidence="2 9">Belongs to the peroxiredoxin family. Prx5 subfamily.</text>
</comment>
<dbReference type="InParanoid" id="A0A7N2QZ54"/>
<reference evidence="11" key="2">
    <citation type="submission" date="2021-01" db="UniProtKB">
        <authorList>
            <consortium name="EnsemblPlants"/>
        </authorList>
    </citation>
    <scope>IDENTIFICATION</scope>
</reference>
<dbReference type="Proteomes" id="UP000594261">
    <property type="component" value="Chromosome 2"/>
</dbReference>
<comment type="catalytic activity">
    <reaction evidence="1">
        <text>[glutaredoxin]-dithiol + a hydroperoxide = [glutaredoxin]-disulfide + an alcohol + H2O</text>
        <dbReference type="Rhea" id="RHEA:62624"/>
        <dbReference type="Rhea" id="RHEA-COMP:10729"/>
        <dbReference type="Rhea" id="RHEA-COMP:10730"/>
        <dbReference type="ChEBI" id="CHEBI:15377"/>
        <dbReference type="ChEBI" id="CHEBI:29950"/>
        <dbReference type="ChEBI" id="CHEBI:30879"/>
        <dbReference type="ChEBI" id="CHEBI:35924"/>
        <dbReference type="ChEBI" id="CHEBI:50058"/>
        <dbReference type="EC" id="1.11.1.25"/>
    </reaction>
</comment>
<proteinExistence type="inferred from homology"/>
<dbReference type="GO" id="GO:0042744">
    <property type="term" value="P:hydrogen peroxide catabolic process"/>
    <property type="evidence" value="ECO:0007669"/>
    <property type="project" value="TreeGrafter"/>
</dbReference>
<comment type="function">
    <text evidence="9">Thiol-specific peroxidase that catalyzes the reduction of hydrogen peroxide and organic hydroperoxides to water and alcohols, respectively. Plays a role in cell protection against oxidative stress by detoxifying peroxides.</text>
</comment>
<name>A0A7N2QZ54_QUELO</name>
<dbReference type="FunFam" id="3.40.30.10:FF:000553">
    <property type="entry name" value="Peroxiredoxin-2C"/>
    <property type="match status" value="1"/>
</dbReference>
<dbReference type="SUPFAM" id="SSF52833">
    <property type="entry name" value="Thioredoxin-like"/>
    <property type="match status" value="1"/>
</dbReference>
<dbReference type="PROSITE" id="PS51352">
    <property type="entry name" value="THIOREDOXIN_2"/>
    <property type="match status" value="1"/>
</dbReference>
<dbReference type="InterPro" id="IPR013766">
    <property type="entry name" value="Thioredoxin_domain"/>
</dbReference>
<dbReference type="GO" id="GO:0008379">
    <property type="term" value="F:thioredoxin peroxidase activity"/>
    <property type="evidence" value="ECO:0007669"/>
    <property type="project" value="InterPro"/>
</dbReference>
<gene>
    <name evidence="11" type="primary">LOC115975705</name>
</gene>
<sequence length="162" mass="17413">MAPIAVGNVIPDGTLSYFDDKDDLQSVSVHSLAAGKKVILFGVPGAFTPTCSLKHVPGFIERAEELKSKGVDDILLVSVNDPFVMKAWAKSYPENKHVKFLADGLAKYTHALGLELDLGDKGLGTRSRRFALLLDDLKVKVANIESGGEFTVSSAEEIINAL</sequence>
<dbReference type="RefSeq" id="XP_030952462.1">
    <property type="nucleotide sequence ID" value="XM_031096602.1"/>
</dbReference>
<dbReference type="PANTHER" id="PTHR10430">
    <property type="entry name" value="PEROXIREDOXIN"/>
    <property type="match status" value="1"/>
</dbReference>
<evidence type="ECO:0000259" key="10">
    <source>
        <dbReference type="PROSITE" id="PS51352"/>
    </source>
</evidence>
<evidence type="ECO:0000256" key="5">
    <source>
        <dbReference type="ARBA" id="ARBA00022862"/>
    </source>
</evidence>
<dbReference type="PANTHER" id="PTHR10430:SF8">
    <property type="entry name" value="PEROXIREDOXIN-2A-RELATED"/>
    <property type="match status" value="1"/>
</dbReference>
<accession>A0A7N2QZ54</accession>
<keyword evidence="12" id="KW-1185">Reference proteome</keyword>
<dbReference type="EnsemblPlants" id="QL02p046334:mrna">
    <property type="protein sequence ID" value="QL02p046334:mrna"/>
    <property type="gene ID" value="QL02p046334"/>
</dbReference>
<dbReference type="GO" id="GO:0034599">
    <property type="term" value="P:cellular response to oxidative stress"/>
    <property type="evidence" value="ECO:0007669"/>
    <property type="project" value="InterPro"/>
</dbReference>
<dbReference type="GeneID" id="115975705"/>
<dbReference type="InterPro" id="IPR036249">
    <property type="entry name" value="Thioredoxin-like_sf"/>
</dbReference>
<dbReference type="EC" id="1.11.1.25" evidence="3 9"/>
<keyword evidence="6 9" id="KW-0560">Oxidoreductase</keyword>
<dbReference type="InterPro" id="IPR013740">
    <property type="entry name" value="Redoxin"/>
</dbReference>
<dbReference type="OrthoDB" id="1882547at2759"/>
<dbReference type="CDD" id="cd03013">
    <property type="entry name" value="PRX5_like"/>
    <property type="match status" value="1"/>
</dbReference>
<evidence type="ECO:0000256" key="6">
    <source>
        <dbReference type="ARBA" id="ARBA00023002"/>
    </source>
</evidence>
<dbReference type="Pfam" id="PF08534">
    <property type="entry name" value="Redoxin"/>
    <property type="match status" value="1"/>
</dbReference>
<reference evidence="12" key="1">
    <citation type="journal article" date="2016" name="G3 (Bethesda)">
        <title>First Draft Assembly and Annotation of the Genome of a California Endemic Oak Quercus lobata Nee (Fagaceae).</title>
        <authorList>
            <person name="Sork V.L."/>
            <person name="Fitz-Gibbon S.T."/>
            <person name="Puiu D."/>
            <person name="Crepeau M."/>
            <person name="Gugger P.F."/>
            <person name="Sherman R."/>
            <person name="Stevens K."/>
            <person name="Langley C.H."/>
            <person name="Pellegrini M."/>
            <person name="Salzberg S.L."/>
        </authorList>
    </citation>
    <scope>NUCLEOTIDE SEQUENCE [LARGE SCALE GENOMIC DNA]</scope>
    <source>
        <strain evidence="12">cv. SW786</strain>
    </source>
</reference>
<protein>
    <recommendedName>
        <fullName evidence="3 9">Glutaredoxin-dependent peroxiredoxin</fullName>
        <ecNumber evidence="3 9">1.11.1.25</ecNumber>
    </recommendedName>
</protein>
<dbReference type="OMA" id="SAWGKQH"/>
<keyword evidence="7 9" id="KW-0676">Redox-active center</keyword>
<dbReference type="Gene3D" id="3.40.30.10">
    <property type="entry name" value="Glutaredoxin"/>
    <property type="match status" value="1"/>
</dbReference>
<dbReference type="GO" id="GO:0045454">
    <property type="term" value="P:cell redox homeostasis"/>
    <property type="evidence" value="ECO:0007669"/>
    <property type="project" value="TreeGrafter"/>
</dbReference>
<evidence type="ECO:0000256" key="2">
    <source>
        <dbReference type="ARBA" id="ARBA00010505"/>
    </source>
</evidence>
<evidence type="ECO:0000256" key="9">
    <source>
        <dbReference type="RuleBase" id="RU366011"/>
    </source>
</evidence>
<keyword evidence="4 9" id="KW-0575">Peroxidase</keyword>
<feature type="active site" description="Cysteine sulfenic acid (-SOH) intermediate" evidence="8">
    <location>
        <position position="51"/>
    </location>
</feature>
<dbReference type="KEGG" id="qlo:115975705"/>
<dbReference type="AlphaFoldDB" id="A0A7N2QZ54"/>
<keyword evidence="5 9" id="KW-0049">Antioxidant</keyword>
<evidence type="ECO:0000256" key="8">
    <source>
        <dbReference type="PIRSR" id="PIRSR637944-1"/>
    </source>
</evidence>
<evidence type="ECO:0000313" key="12">
    <source>
        <dbReference type="Proteomes" id="UP000594261"/>
    </source>
</evidence>
<dbReference type="FunFam" id="3.40.30.10:FF:000638">
    <property type="entry name" value="Uncharacterized protein"/>
    <property type="match status" value="1"/>
</dbReference>
<evidence type="ECO:0000256" key="4">
    <source>
        <dbReference type="ARBA" id="ARBA00022559"/>
    </source>
</evidence>
<evidence type="ECO:0000256" key="7">
    <source>
        <dbReference type="ARBA" id="ARBA00023284"/>
    </source>
</evidence>